<dbReference type="EMBL" id="AYTS01000022">
    <property type="protein sequence ID" value="OOP57638.1"/>
    <property type="molecule type" value="Genomic_DNA"/>
</dbReference>
<dbReference type="AlphaFoldDB" id="A0A1V4AWW7"/>
<dbReference type="PANTHER" id="PTHR23355">
    <property type="entry name" value="RIBONUCLEASE"/>
    <property type="match status" value="1"/>
</dbReference>
<dbReference type="InterPro" id="IPR012340">
    <property type="entry name" value="NA-bd_OB-fold"/>
</dbReference>
<keyword evidence="3 8" id="KW-0963">Cytoplasm</keyword>
<keyword evidence="5 8" id="KW-0378">Hydrolase</keyword>
<dbReference type="Pfam" id="PF08206">
    <property type="entry name" value="OB_RNB"/>
    <property type="match status" value="1"/>
</dbReference>
<comment type="catalytic activity">
    <reaction evidence="1 8">
        <text>Exonucleolytic cleavage in the 3'- to 5'-direction to yield nucleoside 5'-phosphates.</text>
        <dbReference type="EC" id="3.1.13.1"/>
    </reaction>
</comment>
<name>A0A1V4AWW7_9BACT</name>
<accession>A0A1V4AWW7</accession>
<dbReference type="HAMAP" id="MF_01895">
    <property type="entry name" value="RNase_R"/>
    <property type="match status" value="1"/>
</dbReference>
<feature type="domain" description="S1 motif" evidence="9">
    <location>
        <begin position="628"/>
        <end position="709"/>
    </location>
</feature>
<dbReference type="InterPro" id="IPR011129">
    <property type="entry name" value="CSD"/>
</dbReference>
<dbReference type="EC" id="3.1.13.1" evidence="8"/>
<dbReference type="GO" id="GO:0003723">
    <property type="term" value="F:RNA binding"/>
    <property type="evidence" value="ECO:0007669"/>
    <property type="project" value="UniProtKB-UniRule"/>
</dbReference>
<dbReference type="Gene3D" id="2.40.50.140">
    <property type="entry name" value="Nucleic acid-binding proteins"/>
    <property type="match status" value="3"/>
</dbReference>
<evidence type="ECO:0000256" key="3">
    <source>
        <dbReference type="ARBA" id="ARBA00022490"/>
    </source>
</evidence>
<evidence type="ECO:0000256" key="2">
    <source>
        <dbReference type="ARBA" id="ARBA00004496"/>
    </source>
</evidence>
<dbReference type="SMART" id="SM00955">
    <property type="entry name" value="RNB"/>
    <property type="match status" value="1"/>
</dbReference>
<dbReference type="InterPro" id="IPR040476">
    <property type="entry name" value="CSD2"/>
</dbReference>
<protein>
    <recommendedName>
        <fullName evidence="8">Ribonuclease R</fullName>
        <shortName evidence="8">RNase R</shortName>
        <ecNumber evidence="8">3.1.13.1</ecNumber>
    </recommendedName>
</protein>
<dbReference type="NCBIfam" id="TIGR02063">
    <property type="entry name" value="RNase_R"/>
    <property type="match status" value="1"/>
</dbReference>
<dbReference type="PROSITE" id="PS50126">
    <property type="entry name" value="S1"/>
    <property type="match status" value="1"/>
</dbReference>
<proteinExistence type="inferred from homology"/>
<sequence>MINPIDILKFIRNKKYSPMTAAELADHFEISDVEYRRFCDLLQDLEFSGEIVKIKQKQYADPEKVHLTVGTLECNPRGFGFVIPVRADGGEDIYIRETDMGSAMNGDLVVVRLSSPTQHRKKRREKGKSASGQVVHILRRANELVVGTFEKTKRMLFVAPDDPRLFRDIYIAEDVSKDAQPGDKVVVRITEWPSRHLSPEGEVTEILGKEGDPKVDLRSIIYQFKLPHVFGQKVLKETKQMPHAVSEEEIQNRLDLRNKLIITIDPEDAKDFDDAVSLEKDKNGDWRLGVHVADVSCYVKPDTTIDKEARYRGTSVYLPGEVIPMLPEILSNNICSLREGEDRLTKSVFMTLDHKGYLVKAEIRHSVINVTKRLTYKQATDILNNETAINISAEAVAMLRSTAQLAELLFKNRLARGALELDLPEVSLKLDELGFVKDVEKVERDISHKLIEECMLLANEAVATFMFEKKMPLLCRVHPEPEEEDMREFAEFIRGLEHTRIDPFKSNHVQSLLDKMRGRPEAYTVNLVLLKSMKQAVYAADEGRHFALALDHYTHFTSPIRRYPDLLVHRILDQYFAGGLSSPAVRGAWAHCLSEWTGHCSMTERRADEVEREITKLKLLRFLEHEVGKIFEGVITGVQEFGFFVQLNKYLLEGLVHIRTLSDDIYQVDKKTMSLVGTRRKKMYRIGEVVRVKIYKIDFLKREIDFIHCSNQEERTKHRKTRKITEDDRE</sequence>
<evidence type="ECO:0000256" key="5">
    <source>
        <dbReference type="ARBA" id="ARBA00022801"/>
    </source>
</evidence>
<dbReference type="Pfam" id="PF00773">
    <property type="entry name" value="RNB"/>
    <property type="match status" value="1"/>
</dbReference>
<dbReference type="InterPro" id="IPR050180">
    <property type="entry name" value="RNR_Ribonuclease"/>
</dbReference>
<keyword evidence="4 8" id="KW-0540">Nuclease</keyword>
<dbReference type="CDD" id="cd04471">
    <property type="entry name" value="S1_RNase_R"/>
    <property type="match status" value="1"/>
</dbReference>
<comment type="function">
    <text evidence="8">3'-5' exoribonuclease that releases 5'-nucleoside monophosphates and is involved in maturation of structured RNAs.</text>
</comment>
<dbReference type="GO" id="GO:0005829">
    <property type="term" value="C:cytosol"/>
    <property type="evidence" value="ECO:0007669"/>
    <property type="project" value="TreeGrafter"/>
</dbReference>
<dbReference type="SMART" id="SM00316">
    <property type="entry name" value="S1"/>
    <property type="match status" value="1"/>
</dbReference>
<dbReference type="Pfam" id="PF17876">
    <property type="entry name" value="CSD2"/>
    <property type="match status" value="1"/>
</dbReference>
<evidence type="ECO:0000256" key="1">
    <source>
        <dbReference type="ARBA" id="ARBA00001849"/>
    </source>
</evidence>
<dbReference type="InterPro" id="IPR011805">
    <property type="entry name" value="RNase_R"/>
</dbReference>
<dbReference type="SUPFAM" id="SSF50249">
    <property type="entry name" value="Nucleic acid-binding proteins"/>
    <property type="match status" value="3"/>
</dbReference>
<reference evidence="10 11" key="1">
    <citation type="journal article" date="2017" name="Water Res.">
        <title>Discovery and metagenomic analysis of an anammox bacterial enrichment related to Candidatus "Brocadia caroliniensis" in a full-scale glycerol-fed nitritation-denitritation separate centrate treatment process.</title>
        <authorList>
            <person name="Park H."/>
            <person name="Brotto A.C."/>
            <person name="van Loosdrecht M.C."/>
            <person name="Chandran K."/>
        </authorList>
    </citation>
    <scope>NUCLEOTIDE SEQUENCE [LARGE SCALE GENOMIC DNA]</scope>
    <source>
        <strain evidence="10">26THWARD</strain>
    </source>
</reference>
<evidence type="ECO:0000256" key="7">
    <source>
        <dbReference type="ARBA" id="ARBA00022884"/>
    </source>
</evidence>
<comment type="subcellular location">
    <subcellularLocation>
        <location evidence="2 8">Cytoplasm</location>
    </subcellularLocation>
</comment>
<dbReference type="InterPro" id="IPR003029">
    <property type="entry name" value="S1_domain"/>
</dbReference>
<dbReference type="Pfam" id="PF00575">
    <property type="entry name" value="S1"/>
    <property type="match status" value="1"/>
</dbReference>
<gene>
    <name evidence="8" type="primary">rnr</name>
    <name evidence="10" type="ORF">AYP45_02290</name>
</gene>
<dbReference type="PANTHER" id="PTHR23355:SF9">
    <property type="entry name" value="DIS3-LIKE EXONUCLEASE 2"/>
    <property type="match status" value="1"/>
</dbReference>
<evidence type="ECO:0000313" key="11">
    <source>
        <dbReference type="Proteomes" id="UP000189681"/>
    </source>
</evidence>
<dbReference type="GO" id="GO:0006402">
    <property type="term" value="P:mRNA catabolic process"/>
    <property type="evidence" value="ECO:0007669"/>
    <property type="project" value="TreeGrafter"/>
</dbReference>
<comment type="similarity">
    <text evidence="8">Belongs to the RNR ribonuclease family. RNase R subfamily.</text>
</comment>
<evidence type="ECO:0000256" key="6">
    <source>
        <dbReference type="ARBA" id="ARBA00022839"/>
    </source>
</evidence>
<dbReference type="SMART" id="SM00357">
    <property type="entry name" value="CSP"/>
    <property type="match status" value="1"/>
</dbReference>
<evidence type="ECO:0000256" key="8">
    <source>
        <dbReference type="HAMAP-Rule" id="MF_01895"/>
    </source>
</evidence>
<dbReference type="InterPro" id="IPR022966">
    <property type="entry name" value="RNase_II/R_CS"/>
</dbReference>
<dbReference type="InterPro" id="IPR004476">
    <property type="entry name" value="RNase_II/RNase_R"/>
</dbReference>
<dbReference type="PROSITE" id="PS01175">
    <property type="entry name" value="RIBONUCLEASE_II"/>
    <property type="match status" value="1"/>
</dbReference>
<dbReference type="GO" id="GO:0008859">
    <property type="term" value="F:exoribonuclease II activity"/>
    <property type="evidence" value="ECO:0007669"/>
    <property type="project" value="UniProtKB-UniRule"/>
</dbReference>
<evidence type="ECO:0000259" key="9">
    <source>
        <dbReference type="PROSITE" id="PS50126"/>
    </source>
</evidence>
<keyword evidence="7 8" id="KW-0694">RNA-binding</keyword>
<evidence type="ECO:0000313" key="10">
    <source>
        <dbReference type="EMBL" id="OOP57638.1"/>
    </source>
</evidence>
<organism evidence="10 11">
    <name type="scientific">Candidatus Brocadia carolinensis</name>
    <dbReference type="NCBI Taxonomy" id="1004156"/>
    <lineage>
        <taxon>Bacteria</taxon>
        <taxon>Pseudomonadati</taxon>
        <taxon>Planctomycetota</taxon>
        <taxon>Candidatus Brocadiia</taxon>
        <taxon>Candidatus Brocadiales</taxon>
        <taxon>Candidatus Brocadiaceae</taxon>
        <taxon>Candidatus Brocadia</taxon>
    </lineage>
</organism>
<comment type="caution">
    <text evidence="10">The sequence shown here is derived from an EMBL/GenBank/DDBJ whole genome shotgun (WGS) entry which is preliminary data.</text>
</comment>
<dbReference type="NCBIfam" id="TIGR00358">
    <property type="entry name" value="3_prime_RNase"/>
    <property type="match status" value="1"/>
</dbReference>
<evidence type="ECO:0000256" key="4">
    <source>
        <dbReference type="ARBA" id="ARBA00022722"/>
    </source>
</evidence>
<dbReference type="STRING" id="1004156.AYP45_02290"/>
<dbReference type="InterPro" id="IPR013223">
    <property type="entry name" value="RNase_B_OB_dom"/>
</dbReference>
<dbReference type="Proteomes" id="UP000189681">
    <property type="component" value="Unassembled WGS sequence"/>
</dbReference>
<keyword evidence="6 8" id="KW-0269">Exonuclease</keyword>
<dbReference type="InterPro" id="IPR001900">
    <property type="entry name" value="RNase_II/R"/>
</dbReference>